<dbReference type="AlphaFoldDB" id="A0A9W6ZR02"/>
<proteinExistence type="predicted"/>
<evidence type="ECO:0000256" key="1">
    <source>
        <dbReference type="ARBA" id="ARBA00023054"/>
    </source>
</evidence>
<feature type="region of interest" description="Disordered" evidence="3">
    <location>
        <begin position="253"/>
        <end position="356"/>
    </location>
</feature>
<evidence type="ECO:0000256" key="2">
    <source>
        <dbReference type="SAM" id="Coils"/>
    </source>
</evidence>
<protein>
    <recommendedName>
        <fullName evidence="4">Cilium assembly protein DZIP1 N-terminal domain-containing protein</fullName>
    </recommendedName>
</protein>
<feature type="compositionally biased region" description="Basic and acidic residues" evidence="3">
    <location>
        <begin position="253"/>
        <end position="270"/>
    </location>
</feature>
<comment type="caution">
    <text evidence="5">The sequence shown here is derived from an EMBL/GenBank/DDBJ whole genome shotgun (WGS) entry which is preliminary data.</text>
</comment>
<feature type="compositionally biased region" description="Gly residues" evidence="3">
    <location>
        <begin position="347"/>
        <end position="356"/>
    </location>
</feature>
<gene>
    <name evidence="5" type="ORF">TrRE_jg5565</name>
</gene>
<accession>A0A9W6ZR02</accession>
<evidence type="ECO:0000259" key="4">
    <source>
        <dbReference type="Pfam" id="PF13815"/>
    </source>
</evidence>
<dbReference type="OrthoDB" id="515971at2759"/>
<dbReference type="GO" id="GO:0008270">
    <property type="term" value="F:zinc ion binding"/>
    <property type="evidence" value="ECO:0007669"/>
    <property type="project" value="UniProtKB-KW"/>
</dbReference>
<evidence type="ECO:0000313" key="5">
    <source>
        <dbReference type="EMBL" id="GMH55792.1"/>
    </source>
</evidence>
<keyword evidence="6" id="KW-1185">Reference proteome</keyword>
<sequence length="356" mass="39879">MNAPSNQVGRSVPPNTNFSFEKPNLRIDWHKVSQAPVKMIERRGDARMLQQYLPFVALGDVTNTMEDVAHPSLIKAFQHGQLATQYLLSCQVKLEEQTNLMNADMERLEKAGRRMEEKESRMDMKVKELRREEREMKKLINTYHRMLRKHNPELAKRVVGHGDGRISLLEKGNEFTGGGGTTGTENENETDFYEGYVLGKGGKKEKGKHNVVFVDRVSYEEVFGEEDGAGGVGGGEKDGLKGGKVDNEVKVKVEVDKVLKTPERKQRSEGGEEEEEEEEQYSKGLTNSPEAKRIRESIESAFGDETKPQLSPSQRANPVFEAMKKEGLFDDLYYSDGEEEEEERGGGEGGGGAGNM</sequence>
<dbReference type="InterPro" id="IPR051241">
    <property type="entry name" value="DZIP_RILPL"/>
</dbReference>
<reference evidence="5" key="1">
    <citation type="submission" date="2022-07" db="EMBL/GenBank/DDBJ databases">
        <title>Genome analysis of Parmales, a sister group of diatoms, reveals the evolutionary specialization of diatoms from phago-mixotrophs to photoautotrophs.</title>
        <authorList>
            <person name="Ban H."/>
            <person name="Sato S."/>
            <person name="Yoshikawa S."/>
            <person name="Kazumasa Y."/>
            <person name="Nakamura Y."/>
            <person name="Ichinomiya M."/>
            <person name="Saitoh K."/>
            <person name="Sato N."/>
            <person name="Blanc-Mathieu R."/>
            <person name="Endo H."/>
            <person name="Kuwata A."/>
            <person name="Ogata H."/>
        </authorList>
    </citation>
    <scope>NUCLEOTIDE SEQUENCE</scope>
</reference>
<keyword evidence="1 2" id="KW-0175">Coiled coil</keyword>
<organism evidence="5 6">
    <name type="scientific">Triparma retinervis</name>
    <dbReference type="NCBI Taxonomy" id="2557542"/>
    <lineage>
        <taxon>Eukaryota</taxon>
        <taxon>Sar</taxon>
        <taxon>Stramenopiles</taxon>
        <taxon>Ochrophyta</taxon>
        <taxon>Bolidophyceae</taxon>
        <taxon>Parmales</taxon>
        <taxon>Triparmaceae</taxon>
        <taxon>Triparma</taxon>
    </lineage>
</organism>
<dbReference type="EMBL" id="BRXZ01002157">
    <property type="protein sequence ID" value="GMH55792.1"/>
    <property type="molecule type" value="Genomic_DNA"/>
</dbReference>
<evidence type="ECO:0000256" key="3">
    <source>
        <dbReference type="SAM" id="MobiDB-lite"/>
    </source>
</evidence>
<name>A0A9W6ZR02_9STRA</name>
<dbReference type="PANTHER" id="PTHR21502">
    <property type="entry name" value="ZINC FINGER PROTEIN DZIP1"/>
    <property type="match status" value="1"/>
</dbReference>
<evidence type="ECO:0000313" key="6">
    <source>
        <dbReference type="Proteomes" id="UP001165082"/>
    </source>
</evidence>
<dbReference type="PANTHER" id="PTHR21502:SF3">
    <property type="entry name" value="CILIUM ASSEMBLY PROTEIN DZIP1L"/>
    <property type="match status" value="1"/>
</dbReference>
<dbReference type="Pfam" id="PF13815">
    <property type="entry name" value="Dzip-like_N"/>
    <property type="match status" value="1"/>
</dbReference>
<feature type="coiled-coil region" evidence="2">
    <location>
        <begin position="91"/>
        <end position="149"/>
    </location>
</feature>
<dbReference type="GO" id="GO:0005737">
    <property type="term" value="C:cytoplasm"/>
    <property type="evidence" value="ECO:0007669"/>
    <property type="project" value="UniProtKB-SubCell"/>
</dbReference>
<dbReference type="Proteomes" id="UP001165082">
    <property type="component" value="Unassembled WGS sequence"/>
</dbReference>
<dbReference type="InterPro" id="IPR032714">
    <property type="entry name" value="DZIP1_N"/>
</dbReference>
<feature type="domain" description="Cilium assembly protein DZIP1 N-terminal" evidence="4">
    <location>
        <begin position="18"/>
        <end position="136"/>
    </location>
</feature>